<evidence type="ECO:0000313" key="4">
    <source>
        <dbReference type="Proteomes" id="UP000011115"/>
    </source>
</evidence>
<proteinExistence type="predicted"/>
<name>M1DIL5_SOLTU</name>
<dbReference type="InParanoid" id="M1DIL5"/>
<evidence type="ECO:0000256" key="1">
    <source>
        <dbReference type="SAM" id="Coils"/>
    </source>
</evidence>
<accession>M1DIL5</accession>
<feature type="region of interest" description="Disordered" evidence="2">
    <location>
        <begin position="24"/>
        <end position="56"/>
    </location>
</feature>
<reference evidence="3" key="2">
    <citation type="submission" date="2015-06" db="UniProtKB">
        <authorList>
            <consortium name="EnsemblPlants"/>
        </authorList>
    </citation>
    <scope>IDENTIFICATION</scope>
    <source>
        <strain evidence="3">DM1-3 516 R44</strain>
    </source>
</reference>
<reference evidence="4" key="1">
    <citation type="journal article" date="2011" name="Nature">
        <title>Genome sequence and analysis of the tuber crop potato.</title>
        <authorList>
            <consortium name="The Potato Genome Sequencing Consortium"/>
        </authorList>
    </citation>
    <scope>NUCLEOTIDE SEQUENCE [LARGE SCALE GENOMIC DNA]</scope>
    <source>
        <strain evidence="4">cv. DM1-3 516 R44</strain>
    </source>
</reference>
<evidence type="ECO:0000313" key="3">
    <source>
        <dbReference type="EnsemblPlants" id="PGSC0003DMT400089647"/>
    </source>
</evidence>
<dbReference type="eggNOG" id="ENOG502QWP8">
    <property type="taxonomic scope" value="Eukaryota"/>
</dbReference>
<dbReference type="EnsemblPlants" id="PGSC0003DMT400089647">
    <property type="protein sequence ID" value="PGSC0003DMT400089647"/>
    <property type="gene ID" value="PGSC0003DMG400039218"/>
</dbReference>
<dbReference type="InterPro" id="IPR043502">
    <property type="entry name" value="DNA/RNA_pol_sf"/>
</dbReference>
<keyword evidence="1" id="KW-0175">Coiled coil</keyword>
<sequence>MDKLRERSQLGDFCTQFDLLDTSANSKKKKHKDSKDSNPDKPYRKKRSRYRSKEERDARKAFLSEEGIDLLDLSDSNQHGNTCNTCHGDICSCENDEFYKIQSQFEDLNINTITSDNVIELLKEVTDNDLREKIIHLAASNNASSSFSKNSEIQKNDFEFEYSAPYSLSVINNRLNKQTVHTRDSSFDDLKNEIENLKIEIKSLKQNQMIYDHRLTQIETVNNKRKNIVEENTLAKSFNLDPKQGMFLGMMQIVTAHKWLKKDHKSLWTDSHSTLVKDIKLRVQSLPCLTLAKIAWQKVIETYASNIGYGGILK</sequence>
<organism evidence="3 4">
    <name type="scientific">Solanum tuberosum</name>
    <name type="common">Potato</name>
    <dbReference type="NCBI Taxonomy" id="4113"/>
    <lineage>
        <taxon>Eukaryota</taxon>
        <taxon>Viridiplantae</taxon>
        <taxon>Streptophyta</taxon>
        <taxon>Embryophyta</taxon>
        <taxon>Tracheophyta</taxon>
        <taxon>Spermatophyta</taxon>
        <taxon>Magnoliopsida</taxon>
        <taxon>eudicotyledons</taxon>
        <taxon>Gunneridae</taxon>
        <taxon>Pentapetalae</taxon>
        <taxon>asterids</taxon>
        <taxon>lamiids</taxon>
        <taxon>Solanales</taxon>
        <taxon>Solanaceae</taxon>
        <taxon>Solanoideae</taxon>
        <taxon>Solaneae</taxon>
        <taxon>Solanum</taxon>
    </lineage>
</organism>
<feature type="compositionally biased region" description="Basic and acidic residues" evidence="2">
    <location>
        <begin position="33"/>
        <end position="42"/>
    </location>
</feature>
<protein>
    <submittedName>
        <fullName evidence="3">Zinc knuckle family protein</fullName>
    </submittedName>
</protein>
<feature type="coiled-coil region" evidence="1">
    <location>
        <begin position="187"/>
        <end position="214"/>
    </location>
</feature>
<dbReference type="Gramene" id="PGSC0003DMT400089647">
    <property type="protein sequence ID" value="PGSC0003DMT400089647"/>
    <property type="gene ID" value="PGSC0003DMG400039218"/>
</dbReference>
<evidence type="ECO:0000256" key="2">
    <source>
        <dbReference type="SAM" id="MobiDB-lite"/>
    </source>
</evidence>
<keyword evidence="4" id="KW-1185">Reference proteome</keyword>
<dbReference type="PaxDb" id="4113-PGSC0003DMT400089647"/>
<dbReference type="AlphaFoldDB" id="M1DIL5"/>
<dbReference type="HOGENOM" id="CLU_886818_0_0_1"/>
<dbReference type="Proteomes" id="UP000011115">
    <property type="component" value="Unassembled WGS sequence"/>
</dbReference>
<dbReference type="SUPFAM" id="SSF56672">
    <property type="entry name" value="DNA/RNA polymerases"/>
    <property type="match status" value="1"/>
</dbReference>